<accession>A0A6C0IR23</accession>
<dbReference type="EMBL" id="MN740245">
    <property type="protein sequence ID" value="QHT95694.1"/>
    <property type="molecule type" value="Genomic_DNA"/>
</dbReference>
<organism evidence="1">
    <name type="scientific">viral metagenome</name>
    <dbReference type="NCBI Taxonomy" id="1070528"/>
    <lineage>
        <taxon>unclassified sequences</taxon>
        <taxon>metagenomes</taxon>
        <taxon>organismal metagenomes</taxon>
    </lineage>
</organism>
<dbReference type="AlphaFoldDB" id="A0A6C0IR23"/>
<reference evidence="1" key="1">
    <citation type="journal article" date="2020" name="Nature">
        <title>Giant virus diversity and host interactions through global metagenomics.</title>
        <authorList>
            <person name="Schulz F."/>
            <person name="Roux S."/>
            <person name="Paez-Espino D."/>
            <person name="Jungbluth S."/>
            <person name="Walsh D.A."/>
            <person name="Denef V.J."/>
            <person name="McMahon K.D."/>
            <person name="Konstantinidis K.T."/>
            <person name="Eloe-Fadrosh E.A."/>
            <person name="Kyrpides N.C."/>
            <person name="Woyke T."/>
        </authorList>
    </citation>
    <scope>NUCLEOTIDE SEQUENCE</scope>
    <source>
        <strain evidence="1">GVMAG-M-3300024301-20</strain>
    </source>
</reference>
<sequence>MSNEFVRYYNTTDKYINYDEIMSNAKSIHCDNVTNSDDAYRYLLSEKDIDMVTFNKVDKILLLNIDALRSDDNGYYFYDYYSKLGIDIVYRVDIMDNIRVHVYSTNNKEKPCKITYFINKDEYQYDELNEIINVASKYSYYTIRITFLEKPSVEDEIHIHSKNYVMNYDFRKTFITNNIQTKTIQYKCGFCRRIPNK</sequence>
<name>A0A6C0IR23_9ZZZZ</name>
<protein>
    <submittedName>
        <fullName evidence="1">Uncharacterized protein</fullName>
    </submittedName>
</protein>
<evidence type="ECO:0000313" key="1">
    <source>
        <dbReference type="EMBL" id="QHT95694.1"/>
    </source>
</evidence>
<proteinExistence type="predicted"/>